<protein>
    <submittedName>
        <fullName evidence="3">Uncharacterized protein</fullName>
    </submittedName>
</protein>
<feature type="region of interest" description="Disordered" evidence="2">
    <location>
        <begin position="84"/>
        <end position="120"/>
    </location>
</feature>
<dbReference type="Proteomes" id="UP001552299">
    <property type="component" value="Unassembled WGS sequence"/>
</dbReference>
<sequence>MDALEGEMEQLRGRMEKKYSKIEEKYFEIEEKFTTVEGKFIMVEGRLSSMENQFENIDSMMKKLIKMKSKASPTISRVDMKEKRLQEDEDDGEMVFPQEPSRRASMGGASRYLEEGAARRGEAEAFWRLPRQEGRSYSSATLRHRCRSKMLNSDTTLV</sequence>
<comment type="caution">
    <text evidence="3">The sequence shown here is derived from an EMBL/GenBank/DDBJ whole genome shotgun (WGS) entry which is preliminary data.</text>
</comment>
<gene>
    <name evidence="3" type="ORF">M5K25_016909</name>
</gene>
<evidence type="ECO:0000313" key="3">
    <source>
        <dbReference type="EMBL" id="KAL0913447.1"/>
    </source>
</evidence>
<accession>A0ABD0USS6</accession>
<dbReference type="Gene3D" id="1.20.5.340">
    <property type="match status" value="1"/>
</dbReference>
<keyword evidence="4" id="KW-1185">Reference proteome</keyword>
<proteinExistence type="predicted"/>
<dbReference type="EMBL" id="JANQDX010000013">
    <property type="protein sequence ID" value="KAL0913447.1"/>
    <property type="molecule type" value="Genomic_DNA"/>
</dbReference>
<organism evidence="3 4">
    <name type="scientific">Dendrobium thyrsiflorum</name>
    <name type="common">Pinecone-like raceme dendrobium</name>
    <name type="synonym">Orchid</name>
    <dbReference type="NCBI Taxonomy" id="117978"/>
    <lineage>
        <taxon>Eukaryota</taxon>
        <taxon>Viridiplantae</taxon>
        <taxon>Streptophyta</taxon>
        <taxon>Embryophyta</taxon>
        <taxon>Tracheophyta</taxon>
        <taxon>Spermatophyta</taxon>
        <taxon>Magnoliopsida</taxon>
        <taxon>Liliopsida</taxon>
        <taxon>Asparagales</taxon>
        <taxon>Orchidaceae</taxon>
        <taxon>Epidendroideae</taxon>
        <taxon>Malaxideae</taxon>
        <taxon>Dendrobiinae</taxon>
        <taxon>Dendrobium</taxon>
    </lineage>
</organism>
<evidence type="ECO:0000313" key="4">
    <source>
        <dbReference type="Proteomes" id="UP001552299"/>
    </source>
</evidence>
<evidence type="ECO:0000256" key="1">
    <source>
        <dbReference type="SAM" id="Coils"/>
    </source>
</evidence>
<evidence type="ECO:0000256" key="2">
    <source>
        <dbReference type="SAM" id="MobiDB-lite"/>
    </source>
</evidence>
<feature type="coiled-coil region" evidence="1">
    <location>
        <begin position="1"/>
        <end position="32"/>
    </location>
</feature>
<reference evidence="3 4" key="1">
    <citation type="journal article" date="2024" name="Plant Biotechnol. J.">
        <title>Dendrobium thyrsiflorum genome and its molecular insights into genes involved in important horticultural traits.</title>
        <authorList>
            <person name="Chen B."/>
            <person name="Wang J.Y."/>
            <person name="Zheng P.J."/>
            <person name="Li K.L."/>
            <person name="Liang Y.M."/>
            <person name="Chen X.F."/>
            <person name="Zhang C."/>
            <person name="Zhao X."/>
            <person name="He X."/>
            <person name="Zhang G.Q."/>
            <person name="Liu Z.J."/>
            <person name="Xu Q."/>
        </authorList>
    </citation>
    <scope>NUCLEOTIDE SEQUENCE [LARGE SCALE GENOMIC DNA]</scope>
    <source>
        <strain evidence="3">GZMU011</strain>
    </source>
</reference>
<keyword evidence="1" id="KW-0175">Coiled coil</keyword>
<dbReference type="AlphaFoldDB" id="A0ABD0USS6"/>
<name>A0ABD0USS6_DENTH</name>